<feature type="zinc finger region" description="dksA C4-type" evidence="4">
    <location>
        <begin position="100"/>
        <end position="124"/>
    </location>
</feature>
<gene>
    <name evidence="6" type="ORF">QE417_004350</name>
</gene>
<evidence type="ECO:0000256" key="2">
    <source>
        <dbReference type="ARBA" id="ARBA00022771"/>
    </source>
</evidence>
<accession>A0ABU3GZT8</accession>
<dbReference type="SUPFAM" id="SSF109635">
    <property type="entry name" value="DnaK suppressor protein DksA, alpha-hairpin domain"/>
    <property type="match status" value="1"/>
</dbReference>
<dbReference type="Proteomes" id="UP001258315">
    <property type="component" value="Unassembled WGS sequence"/>
</dbReference>
<keyword evidence="7" id="KW-1185">Reference proteome</keyword>
<keyword evidence="1" id="KW-0479">Metal-binding</keyword>
<evidence type="ECO:0000256" key="4">
    <source>
        <dbReference type="PROSITE-ProRule" id="PRU00510"/>
    </source>
</evidence>
<protein>
    <submittedName>
        <fullName evidence="6">DnaK suppressor protein</fullName>
    </submittedName>
</protein>
<keyword evidence="2" id="KW-0863">Zinc-finger</keyword>
<feature type="domain" description="Zinc finger DksA/TraR C4-type" evidence="5">
    <location>
        <begin position="96"/>
        <end position="123"/>
    </location>
</feature>
<proteinExistence type="predicted"/>
<dbReference type="InterPro" id="IPR037187">
    <property type="entry name" value="DnaK_N"/>
</dbReference>
<dbReference type="PROSITE" id="PS51128">
    <property type="entry name" value="ZF_DKSA_2"/>
    <property type="match status" value="1"/>
</dbReference>
<sequence length="129" mass="14332">MENTMASAKRYSDSDLEQFKQVILNKMKIAREELTDLSASLQSSNPNGTDDTSGAYATLEDGAATLDKESIHQLAGRQQKFLQQLEAALTRIENKTYGICRTTGELIQKERLLAVPHTTQSMAAKLRQN</sequence>
<evidence type="ECO:0000256" key="3">
    <source>
        <dbReference type="ARBA" id="ARBA00022833"/>
    </source>
</evidence>
<dbReference type="PANTHER" id="PTHR33823">
    <property type="entry name" value="RNA POLYMERASE-BINDING TRANSCRIPTION FACTOR DKSA-RELATED"/>
    <property type="match status" value="1"/>
</dbReference>
<dbReference type="PANTHER" id="PTHR33823:SF2">
    <property type="entry name" value="RNA POLYMERASE-BINDING TRANSCRIPTION FACTOR DKSA"/>
    <property type="match status" value="1"/>
</dbReference>
<evidence type="ECO:0000313" key="7">
    <source>
        <dbReference type="Proteomes" id="UP001258315"/>
    </source>
</evidence>
<keyword evidence="3" id="KW-0862">Zinc</keyword>
<dbReference type="EMBL" id="JAVLVU010000001">
    <property type="protein sequence ID" value="MDT3405278.1"/>
    <property type="molecule type" value="Genomic_DNA"/>
</dbReference>
<evidence type="ECO:0000256" key="1">
    <source>
        <dbReference type="ARBA" id="ARBA00022723"/>
    </source>
</evidence>
<dbReference type="Pfam" id="PF01258">
    <property type="entry name" value="zf-dskA_traR"/>
    <property type="match status" value="1"/>
</dbReference>
<dbReference type="InterPro" id="IPR000962">
    <property type="entry name" value="Znf_DskA_TraR"/>
</dbReference>
<dbReference type="Gene3D" id="1.20.120.910">
    <property type="entry name" value="DksA, coiled-coil domain"/>
    <property type="match status" value="1"/>
</dbReference>
<reference evidence="7" key="1">
    <citation type="submission" date="2023-07" db="EMBL/GenBank/DDBJ databases">
        <title>Functional and genomic diversity of the sorghum phyllosphere microbiome.</title>
        <authorList>
            <person name="Shade A."/>
        </authorList>
    </citation>
    <scope>NUCLEOTIDE SEQUENCE [LARGE SCALE GENOMIC DNA]</scope>
    <source>
        <strain evidence="7">SORGH_AS_0422</strain>
    </source>
</reference>
<comment type="caution">
    <text evidence="6">The sequence shown here is derived from an EMBL/GenBank/DDBJ whole genome shotgun (WGS) entry which is preliminary data.</text>
</comment>
<evidence type="ECO:0000313" key="6">
    <source>
        <dbReference type="EMBL" id="MDT3405278.1"/>
    </source>
</evidence>
<evidence type="ECO:0000259" key="5">
    <source>
        <dbReference type="Pfam" id="PF01258"/>
    </source>
</evidence>
<name>A0ABU3GZT8_9SPHI</name>
<organism evidence="6 7">
    <name type="scientific">Mucilaginibacter terrae</name>
    <dbReference type="NCBI Taxonomy" id="1955052"/>
    <lineage>
        <taxon>Bacteria</taxon>
        <taxon>Pseudomonadati</taxon>
        <taxon>Bacteroidota</taxon>
        <taxon>Sphingobacteriia</taxon>
        <taxon>Sphingobacteriales</taxon>
        <taxon>Sphingobacteriaceae</taxon>
        <taxon>Mucilaginibacter</taxon>
    </lineage>
</organism>